<evidence type="ECO:0000313" key="7">
    <source>
        <dbReference type="EMBL" id="MBE9666901.1"/>
    </source>
</evidence>
<dbReference type="PANTHER" id="PTHR10057:SF0">
    <property type="entry name" value="TRANSLOCATOR PROTEIN"/>
    <property type="match status" value="1"/>
</dbReference>
<evidence type="ECO:0000256" key="4">
    <source>
        <dbReference type="ARBA" id="ARBA00022989"/>
    </source>
</evidence>
<evidence type="ECO:0000256" key="3">
    <source>
        <dbReference type="ARBA" id="ARBA00022692"/>
    </source>
</evidence>
<organism evidence="7 8">
    <name type="scientific">Mucilaginibacter boryungensis</name>
    <dbReference type="NCBI Taxonomy" id="768480"/>
    <lineage>
        <taxon>Bacteria</taxon>
        <taxon>Pseudomonadati</taxon>
        <taxon>Bacteroidota</taxon>
        <taxon>Sphingobacteriia</taxon>
        <taxon>Sphingobacteriales</taxon>
        <taxon>Sphingobacteriaceae</taxon>
        <taxon>Mucilaginibacter</taxon>
    </lineage>
</organism>
<keyword evidence="3 6" id="KW-0812">Transmembrane</keyword>
<keyword evidence="8" id="KW-1185">Reference proteome</keyword>
<feature type="transmembrane region" description="Helical" evidence="6">
    <location>
        <begin position="87"/>
        <end position="105"/>
    </location>
</feature>
<feature type="transmembrane region" description="Helical" evidence="6">
    <location>
        <begin position="138"/>
        <end position="163"/>
    </location>
</feature>
<name>A0ABR9XI17_9SPHI</name>
<dbReference type="InterPro" id="IPR038330">
    <property type="entry name" value="TspO/MBR-related_sf"/>
</dbReference>
<dbReference type="PIRSF" id="PIRSF005859">
    <property type="entry name" value="PBR"/>
    <property type="match status" value="1"/>
</dbReference>
<dbReference type="EMBL" id="JADFFM010000001">
    <property type="protein sequence ID" value="MBE9666901.1"/>
    <property type="molecule type" value="Genomic_DNA"/>
</dbReference>
<accession>A0ABR9XI17</accession>
<evidence type="ECO:0000256" key="6">
    <source>
        <dbReference type="SAM" id="Phobius"/>
    </source>
</evidence>
<dbReference type="Gene3D" id="1.20.1260.100">
    <property type="entry name" value="TspO/MBR protein"/>
    <property type="match status" value="1"/>
</dbReference>
<dbReference type="InterPro" id="IPR004307">
    <property type="entry name" value="TspO_MBR"/>
</dbReference>
<keyword evidence="5 6" id="KW-0472">Membrane</keyword>
<dbReference type="RefSeq" id="WP_194106707.1">
    <property type="nucleotide sequence ID" value="NZ_JBHTID010000003.1"/>
</dbReference>
<evidence type="ECO:0000256" key="5">
    <source>
        <dbReference type="ARBA" id="ARBA00023136"/>
    </source>
</evidence>
<gene>
    <name evidence="7" type="ORF">IRJ18_11060</name>
</gene>
<dbReference type="CDD" id="cd15904">
    <property type="entry name" value="TSPO_MBR"/>
    <property type="match status" value="1"/>
</dbReference>
<dbReference type="PANTHER" id="PTHR10057">
    <property type="entry name" value="PERIPHERAL-TYPE BENZODIAZEPINE RECEPTOR"/>
    <property type="match status" value="1"/>
</dbReference>
<proteinExistence type="inferred from homology"/>
<evidence type="ECO:0000256" key="2">
    <source>
        <dbReference type="ARBA" id="ARBA00007524"/>
    </source>
</evidence>
<evidence type="ECO:0000313" key="8">
    <source>
        <dbReference type="Proteomes" id="UP000632774"/>
    </source>
</evidence>
<sequence>MSAKAQQGKFQPLPFIINLGITLGIAAVASYFTIKEIPGWYSTLHKPSFNPPNQLFGPVWTVLYILIAIAAYLVWRHRAESDSYHTARLIYFVQLLLNFSWSIVFFGQHQILWALVVIILLWLSILANMYYFSKFSRIACWLLLPYLLWVSFATTLNFSIYLLNH</sequence>
<feature type="transmembrane region" description="Helical" evidence="6">
    <location>
        <begin position="12"/>
        <end position="34"/>
    </location>
</feature>
<comment type="caution">
    <text evidence="7">The sequence shown here is derived from an EMBL/GenBank/DDBJ whole genome shotgun (WGS) entry which is preliminary data.</text>
</comment>
<comment type="similarity">
    <text evidence="2">Belongs to the TspO/BZRP family.</text>
</comment>
<keyword evidence="4 6" id="KW-1133">Transmembrane helix</keyword>
<feature type="transmembrane region" description="Helical" evidence="6">
    <location>
        <begin position="54"/>
        <end position="75"/>
    </location>
</feature>
<evidence type="ECO:0000256" key="1">
    <source>
        <dbReference type="ARBA" id="ARBA00004141"/>
    </source>
</evidence>
<reference evidence="7 8" key="1">
    <citation type="submission" date="2020-10" db="EMBL/GenBank/DDBJ databases">
        <title>Mucilaginibacter mali sp. nov., isolated from rhizosphere soil of apple orchard.</title>
        <authorList>
            <person name="Lee J.-S."/>
            <person name="Kim H.S."/>
            <person name="Kim J.-S."/>
        </authorList>
    </citation>
    <scope>NUCLEOTIDE SEQUENCE [LARGE SCALE GENOMIC DNA]</scope>
    <source>
        <strain evidence="7 8">KCTC 23157</strain>
    </source>
</reference>
<dbReference type="Pfam" id="PF03073">
    <property type="entry name" value="TspO_MBR"/>
    <property type="match status" value="1"/>
</dbReference>
<feature type="transmembrane region" description="Helical" evidence="6">
    <location>
        <begin position="111"/>
        <end position="131"/>
    </location>
</feature>
<dbReference type="Proteomes" id="UP000632774">
    <property type="component" value="Unassembled WGS sequence"/>
</dbReference>
<protein>
    <submittedName>
        <fullName evidence="7">Tryptophan-rich sensory protein</fullName>
    </submittedName>
</protein>
<comment type="subcellular location">
    <subcellularLocation>
        <location evidence="1">Membrane</location>
        <topology evidence="1">Multi-pass membrane protein</topology>
    </subcellularLocation>
</comment>